<keyword evidence="3" id="KW-1185">Reference proteome</keyword>
<comment type="caution">
    <text evidence="2">The sequence shown here is derived from an EMBL/GenBank/DDBJ whole genome shotgun (WGS) entry which is preliminary data.</text>
</comment>
<protein>
    <submittedName>
        <fullName evidence="2">Uncharacterized protein</fullName>
    </submittedName>
</protein>
<keyword evidence="1" id="KW-0472">Membrane</keyword>
<organism evidence="2 3">
    <name type="scientific">Aldrovandia affinis</name>
    <dbReference type="NCBI Taxonomy" id="143900"/>
    <lineage>
        <taxon>Eukaryota</taxon>
        <taxon>Metazoa</taxon>
        <taxon>Chordata</taxon>
        <taxon>Craniata</taxon>
        <taxon>Vertebrata</taxon>
        <taxon>Euteleostomi</taxon>
        <taxon>Actinopterygii</taxon>
        <taxon>Neopterygii</taxon>
        <taxon>Teleostei</taxon>
        <taxon>Notacanthiformes</taxon>
        <taxon>Halosauridae</taxon>
        <taxon>Aldrovandia</taxon>
    </lineage>
</organism>
<dbReference type="Proteomes" id="UP001221898">
    <property type="component" value="Unassembled WGS sequence"/>
</dbReference>
<evidence type="ECO:0000313" key="2">
    <source>
        <dbReference type="EMBL" id="KAJ8407532.1"/>
    </source>
</evidence>
<dbReference type="EMBL" id="JAINUG010000038">
    <property type="protein sequence ID" value="KAJ8407532.1"/>
    <property type="molecule type" value="Genomic_DNA"/>
</dbReference>
<accession>A0AAD7WSE7</accession>
<keyword evidence="1" id="KW-1133">Transmembrane helix</keyword>
<evidence type="ECO:0000256" key="1">
    <source>
        <dbReference type="SAM" id="Phobius"/>
    </source>
</evidence>
<reference evidence="2" key="1">
    <citation type="journal article" date="2023" name="Science">
        <title>Genome structures resolve the early diversification of teleost fishes.</title>
        <authorList>
            <person name="Parey E."/>
            <person name="Louis A."/>
            <person name="Montfort J."/>
            <person name="Bouchez O."/>
            <person name="Roques C."/>
            <person name="Iampietro C."/>
            <person name="Lluch J."/>
            <person name="Castinel A."/>
            <person name="Donnadieu C."/>
            <person name="Desvignes T."/>
            <person name="Floi Bucao C."/>
            <person name="Jouanno E."/>
            <person name="Wen M."/>
            <person name="Mejri S."/>
            <person name="Dirks R."/>
            <person name="Jansen H."/>
            <person name="Henkel C."/>
            <person name="Chen W.J."/>
            <person name="Zahm M."/>
            <person name="Cabau C."/>
            <person name="Klopp C."/>
            <person name="Thompson A.W."/>
            <person name="Robinson-Rechavi M."/>
            <person name="Braasch I."/>
            <person name="Lecointre G."/>
            <person name="Bobe J."/>
            <person name="Postlethwait J.H."/>
            <person name="Berthelot C."/>
            <person name="Roest Crollius H."/>
            <person name="Guiguen Y."/>
        </authorList>
    </citation>
    <scope>NUCLEOTIDE SEQUENCE</scope>
    <source>
        <strain evidence="2">NC1722</strain>
    </source>
</reference>
<dbReference type="AlphaFoldDB" id="A0AAD7WSE7"/>
<evidence type="ECO:0000313" key="3">
    <source>
        <dbReference type="Proteomes" id="UP001221898"/>
    </source>
</evidence>
<feature type="transmembrane region" description="Helical" evidence="1">
    <location>
        <begin position="50"/>
        <end position="69"/>
    </location>
</feature>
<keyword evidence="1" id="KW-0812">Transmembrane</keyword>
<gene>
    <name evidence="2" type="ORF">AAFF_G00273890</name>
</gene>
<sequence>MEYLALSSSTWITGTFYLAGLHASIIWPLPANAVHRATAKVVCSFPPCRYANPVLICLHWLLVWACIWFRSPVLAYHCFHPHNLHMPPDLHNALLHSPWYTLPNFTVPLSMMINHPPKLLSASLIHLLHKDFL</sequence>
<feature type="transmembrane region" description="Helical" evidence="1">
    <location>
        <begin position="12"/>
        <end position="30"/>
    </location>
</feature>
<proteinExistence type="predicted"/>
<name>A0AAD7WSE7_9TELE</name>